<name>A0A9N9X1S8_PHACE</name>
<dbReference type="Gene3D" id="3.30.70.330">
    <property type="match status" value="2"/>
</dbReference>
<reference evidence="5" key="2">
    <citation type="submission" date="2022-10" db="EMBL/GenBank/DDBJ databases">
        <authorList>
            <consortium name="ENA_rothamsted_submissions"/>
            <consortium name="culmorum"/>
            <person name="King R."/>
        </authorList>
    </citation>
    <scope>NUCLEOTIDE SEQUENCE</scope>
</reference>
<dbReference type="OrthoDB" id="3800936at2759"/>
<dbReference type="SMART" id="SM00360">
    <property type="entry name" value="RRM"/>
    <property type="match status" value="3"/>
</dbReference>
<evidence type="ECO:0000256" key="1">
    <source>
        <dbReference type="ARBA" id="ARBA00022884"/>
    </source>
</evidence>
<dbReference type="InterPro" id="IPR012677">
    <property type="entry name" value="Nucleotide-bd_a/b_plait_sf"/>
</dbReference>
<dbReference type="InterPro" id="IPR035979">
    <property type="entry name" value="RBD_domain_sf"/>
</dbReference>
<organism evidence="5 6">
    <name type="scientific">Phaedon cochleariae</name>
    <name type="common">Mustard beetle</name>
    <dbReference type="NCBI Taxonomy" id="80249"/>
    <lineage>
        <taxon>Eukaryota</taxon>
        <taxon>Metazoa</taxon>
        <taxon>Ecdysozoa</taxon>
        <taxon>Arthropoda</taxon>
        <taxon>Hexapoda</taxon>
        <taxon>Insecta</taxon>
        <taxon>Pterygota</taxon>
        <taxon>Neoptera</taxon>
        <taxon>Endopterygota</taxon>
        <taxon>Coleoptera</taxon>
        <taxon>Polyphaga</taxon>
        <taxon>Cucujiformia</taxon>
        <taxon>Chrysomeloidea</taxon>
        <taxon>Chrysomelidae</taxon>
        <taxon>Chrysomelinae</taxon>
        <taxon>Chrysomelini</taxon>
        <taxon>Phaedon</taxon>
    </lineage>
</organism>
<feature type="domain" description="RRM" evidence="4">
    <location>
        <begin position="51"/>
        <end position="128"/>
    </location>
</feature>
<dbReference type="GO" id="GO:0003723">
    <property type="term" value="F:RNA binding"/>
    <property type="evidence" value="ECO:0007669"/>
    <property type="project" value="UniProtKB-UniRule"/>
</dbReference>
<keyword evidence="1 2" id="KW-0694">RNA-binding</keyword>
<evidence type="ECO:0000256" key="3">
    <source>
        <dbReference type="SAM" id="MobiDB-lite"/>
    </source>
</evidence>
<accession>A0A9N9X1S8</accession>
<reference evidence="5" key="1">
    <citation type="submission" date="2022-01" db="EMBL/GenBank/DDBJ databases">
        <authorList>
            <person name="King R."/>
        </authorList>
    </citation>
    <scope>NUCLEOTIDE SEQUENCE</scope>
</reference>
<dbReference type="AlphaFoldDB" id="A0A9N9X1S8"/>
<evidence type="ECO:0000256" key="2">
    <source>
        <dbReference type="PROSITE-ProRule" id="PRU00176"/>
    </source>
</evidence>
<feature type="region of interest" description="Disordered" evidence="3">
    <location>
        <begin position="316"/>
        <end position="336"/>
    </location>
</feature>
<dbReference type="SUPFAM" id="SSF54928">
    <property type="entry name" value="RNA-binding domain, RBD"/>
    <property type="match status" value="2"/>
</dbReference>
<proteinExistence type="predicted"/>
<evidence type="ECO:0000259" key="4">
    <source>
        <dbReference type="PROSITE" id="PS50102"/>
    </source>
</evidence>
<evidence type="ECO:0000313" key="6">
    <source>
        <dbReference type="Proteomes" id="UP001153737"/>
    </source>
</evidence>
<dbReference type="EMBL" id="OU896719">
    <property type="protein sequence ID" value="CAG9816412.1"/>
    <property type="molecule type" value="Genomic_DNA"/>
</dbReference>
<dbReference type="Proteomes" id="UP001153737">
    <property type="component" value="Chromosome 13"/>
</dbReference>
<protein>
    <recommendedName>
        <fullName evidence="4">RRM domain-containing protein</fullName>
    </recommendedName>
</protein>
<feature type="compositionally biased region" description="Polar residues" evidence="3">
    <location>
        <begin position="316"/>
        <end position="328"/>
    </location>
</feature>
<evidence type="ECO:0000313" key="5">
    <source>
        <dbReference type="EMBL" id="CAG9816412.1"/>
    </source>
</evidence>
<dbReference type="PANTHER" id="PTHR21245">
    <property type="entry name" value="HETEROGENEOUS NUCLEAR RIBONUCLEOPROTEIN"/>
    <property type="match status" value="1"/>
</dbReference>
<dbReference type="InterPro" id="IPR000504">
    <property type="entry name" value="RRM_dom"/>
</dbReference>
<gene>
    <name evidence="5" type="ORF">PHAECO_LOCUS3933</name>
</gene>
<keyword evidence="6" id="KW-1185">Reference proteome</keyword>
<dbReference type="PROSITE" id="PS50102">
    <property type="entry name" value="RRM"/>
    <property type="match status" value="1"/>
</dbReference>
<sequence>MAYRCADPLFDLTLHKMECNKGDFSSLYEITHVNGQIIATFKHVNRPKRGTEIYLRKIPTDALLQEILDFAIQAGDVYQIRLLMEFSGYNRGYCFVSYFDVQSSRKATLTLNGSRIRDSQVIVKLSFDNNRLELQNVPRGVTPQQVYQDVVKIVGKGLKDVVFCRQSEENTKGIKCLLRYDTHRNALEARKHIFPTFRLYEKSIKVDWAIPTDIMKSKRLYFENCPLGTTKLELYEELIRYVNPVHMLNLFLQDCNGQGVGYVLFINEGVSFEAFNNLRVNKICGRFLKLSYMKFYSHLILDDSLNDASVYDSTEQDFSTNERSSNSSKHSETNKDCSDEASACGYPMSYQNAVLNPYMQQPYMVVSAAQPMPVGPPQAVPMSVPLTSAPSYALPAAVTKSAPVPEYFYPYSCAPPVANFPVFPPTTRSGYNTTNPIPMPRMPCQSYVEDAIRIGGLPMVQPVPQDWLFPRYRQNQNQLQLINFNPVINNVPYDLQVLQMTEEQFRDLRGENYQ</sequence>
<dbReference type="Pfam" id="PF00076">
    <property type="entry name" value="RRM_1"/>
    <property type="match status" value="1"/>
</dbReference>